<dbReference type="CDD" id="cd07723">
    <property type="entry name" value="hydroxyacylglutathione_hydrolase_MBL-fold"/>
    <property type="match status" value="1"/>
</dbReference>
<comment type="subunit">
    <text evidence="7">Monomer.</text>
</comment>
<dbReference type="AlphaFoldDB" id="A0A0K8QM19"/>
<dbReference type="SUPFAM" id="SSF56281">
    <property type="entry name" value="Metallo-hydrolase/oxidoreductase"/>
    <property type="match status" value="1"/>
</dbReference>
<feature type="binding site" evidence="7">
    <location>
        <position position="167"/>
    </location>
    <ligand>
        <name>Zn(2+)</name>
        <dbReference type="ChEBI" id="CHEBI:29105"/>
        <label>2</label>
    </ligand>
</feature>
<feature type="binding site" evidence="7">
    <location>
        <position position="112"/>
    </location>
    <ligand>
        <name>Zn(2+)</name>
        <dbReference type="ChEBI" id="CHEBI:29105"/>
        <label>1</label>
    </ligand>
</feature>
<feature type="binding site" evidence="7">
    <location>
        <position position="54"/>
    </location>
    <ligand>
        <name>Zn(2+)</name>
        <dbReference type="ChEBI" id="CHEBI:29105"/>
        <label>1</label>
    </ligand>
</feature>
<dbReference type="InterPro" id="IPR017782">
    <property type="entry name" value="Hydroxyacylglutathione_Hdrlase"/>
</dbReference>
<dbReference type="Pfam" id="PF16123">
    <property type="entry name" value="HAGH_C"/>
    <property type="match status" value="1"/>
</dbReference>
<evidence type="ECO:0000256" key="1">
    <source>
        <dbReference type="ARBA" id="ARBA00001623"/>
    </source>
</evidence>
<dbReference type="InterPro" id="IPR032282">
    <property type="entry name" value="HAGH_C"/>
</dbReference>
<dbReference type="PANTHER" id="PTHR43705">
    <property type="entry name" value="HYDROXYACYLGLUTATHIONE HYDROLASE"/>
    <property type="match status" value="1"/>
</dbReference>
<gene>
    <name evidence="7" type="primary">gloB</name>
    <name evidence="9" type="ORF">MBSD_n1198</name>
</gene>
<sequence>MLRLSALPALSDNYIWLLADAAGHALVVDPGEAAPVEAALARKGLRLTAVLLTHHHDDHIGGAAALAARHAATVIAPHDARIPHADRRVGDGDRLTLTAPVAAFEVIAVPGHTRSHVAYAGEGLLFCGDTLFSLGCGRLFEGTPAEMLASLERLAALPDATRVCCGHEYTLANAAFALQVEPDNTALQARAAEARGLRAQARPTLPSTLGAERAANPFLRVDAPAVAAWTAAAAHAHTRVERFAALRTAKDAFRA</sequence>
<evidence type="ECO:0000256" key="2">
    <source>
        <dbReference type="ARBA" id="ARBA00004963"/>
    </source>
</evidence>
<accession>A0A0K8QM19</accession>
<evidence type="ECO:0000256" key="6">
    <source>
        <dbReference type="ARBA" id="ARBA00022833"/>
    </source>
</evidence>
<feature type="binding site" evidence="7">
    <location>
        <position position="59"/>
    </location>
    <ligand>
        <name>Zn(2+)</name>
        <dbReference type="ChEBI" id="CHEBI:29105"/>
        <label>2</label>
    </ligand>
</feature>
<dbReference type="PANTHER" id="PTHR43705:SF1">
    <property type="entry name" value="HYDROXYACYLGLUTATHIONE HYDROLASE GLOB"/>
    <property type="match status" value="1"/>
</dbReference>
<keyword evidence="4 7" id="KW-0479">Metal-binding</keyword>
<comment type="function">
    <text evidence="7">Thiolesterase that catalyzes the hydrolysis of S-D-lactoyl-glutathione to form glutathione and D-lactic acid.</text>
</comment>
<evidence type="ECO:0000313" key="10">
    <source>
        <dbReference type="Proteomes" id="UP000253740"/>
    </source>
</evidence>
<dbReference type="InterPro" id="IPR001279">
    <property type="entry name" value="Metallo-B-lactamas"/>
</dbReference>
<proteinExistence type="inferred from homology"/>
<keyword evidence="6 7" id="KW-0862">Zinc</keyword>
<evidence type="ECO:0000256" key="4">
    <source>
        <dbReference type="ARBA" id="ARBA00022723"/>
    </source>
</evidence>
<name>A0A0K8QM19_9GAMM</name>
<dbReference type="UniPathway" id="UPA00619">
    <property type="reaction ID" value="UER00676"/>
</dbReference>
<feature type="binding site" evidence="7">
    <location>
        <position position="129"/>
    </location>
    <ligand>
        <name>Zn(2+)</name>
        <dbReference type="ChEBI" id="CHEBI:29105"/>
        <label>2</label>
    </ligand>
</feature>
<evidence type="ECO:0000313" key="9">
    <source>
        <dbReference type="EMBL" id="GAP65898.1"/>
    </source>
</evidence>
<comment type="cofactor">
    <cofactor evidence="7">
        <name>Zn(2+)</name>
        <dbReference type="ChEBI" id="CHEBI:29105"/>
    </cofactor>
    <text evidence="7">Binds 2 Zn(2+) ions per subunit.</text>
</comment>
<dbReference type="SMART" id="SM00849">
    <property type="entry name" value="Lactamase_B"/>
    <property type="match status" value="1"/>
</dbReference>
<comment type="catalytic activity">
    <reaction evidence="1 7">
        <text>an S-(2-hydroxyacyl)glutathione + H2O = a 2-hydroxy carboxylate + glutathione + H(+)</text>
        <dbReference type="Rhea" id="RHEA:21864"/>
        <dbReference type="ChEBI" id="CHEBI:15377"/>
        <dbReference type="ChEBI" id="CHEBI:15378"/>
        <dbReference type="ChEBI" id="CHEBI:57925"/>
        <dbReference type="ChEBI" id="CHEBI:58896"/>
        <dbReference type="ChEBI" id="CHEBI:71261"/>
        <dbReference type="EC" id="3.1.2.6"/>
    </reaction>
</comment>
<dbReference type="GO" id="GO:0019243">
    <property type="term" value="P:methylglyoxal catabolic process to D-lactate via S-lactoyl-glutathione"/>
    <property type="evidence" value="ECO:0007669"/>
    <property type="project" value="UniProtKB-UniRule"/>
</dbReference>
<dbReference type="STRING" id="1475481.GCA_000953855_01216"/>
<dbReference type="GO" id="GO:0004416">
    <property type="term" value="F:hydroxyacylglutathione hydrolase activity"/>
    <property type="evidence" value="ECO:0007669"/>
    <property type="project" value="UniProtKB-UniRule"/>
</dbReference>
<dbReference type="EMBL" id="DF970177">
    <property type="protein sequence ID" value="GAP65898.1"/>
    <property type="molecule type" value="Genomic_DNA"/>
</dbReference>
<organism evidence="9">
    <name type="scientific">Mizugakiibacter sediminis</name>
    <dbReference type="NCBI Taxonomy" id="1475481"/>
    <lineage>
        <taxon>Bacteria</taxon>
        <taxon>Pseudomonadati</taxon>
        <taxon>Pseudomonadota</taxon>
        <taxon>Gammaproteobacteria</taxon>
        <taxon>Lysobacterales</taxon>
        <taxon>Rhodanobacteraceae</taxon>
        <taxon>Mizugakiibacter</taxon>
    </lineage>
</organism>
<dbReference type="NCBIfam" id="TIGR03413">
    <property type="entry name" value="GSH_gloB"/>
    <property type="match status" value="1"/>
</dbReference>
<evidence type="ECO:0000256" key="7">
    <source>
        <dbReference type="HAMAP-Rule" id="MF_01374"/>
    </source>
</evidence>
<comment type="pathway">
    <text evidence="2 7">Secondary metabolite metabolism; methylglyoxal degradation; (R)-lactate from methylglyoxal: step 2/2.</text>
</comment>
<dbReference type="Proteomes" id="UP000253740">
    <property type="component" value="Unassembled WGS sequence"/>
</dbReference>
<protein>
    <recommendedName>
        <fullName evidence="7">Hydroxyacylglutathione hydrolase</fullName>
        <ecNumber evidence="7">3.1.2.6</ecNumber>
    </recommendedName>
    <alternativeName>
        <fullName evidence="7">Glyoxalase II</fullName>
        <shortName evidence="7">Glx II</shortName>
    </alternativeName>
</protein>
<dbReference type="Gene3D" id="3.60.15.10">
    <property type="entry name" value="Ribonuclease Z/Hydroxyacylglutathione hydrolase-like"/>
    <property type="match status" value="1"/>
</dbReference>
<dbReference type="InterPro" id="IPR050110">
    <property type="entry name" value="Glyoxalase_II_hydrolase"/>
</dbReference>
<reference evidence="9" key="1">
    <citation type="submission" date="2015-08" db="EMBL/GenBank/DDBJ databases">
        <title>Complete DNA Sequence of Pseudomonas syringae pv. actinidiae, the Causal Agent of Kiwifruit Canker Disease.</title>
        <authorList>
            <person name="Rikkerink E.H.A."/>
            <person name="Fineran P.C."/>
        </authorList>
    </citation>
    <scope>NUCLEOTIDE SEQUENCE</scope>
    <source>
        <strain evidence="9">SkMP5</strain>
    </source>
</reference>
<feature type="binding site" evidence="7">
    <location>
        <position position="129"/>
    </location>
    <ligand>
        <name>Zn(2+)</name>
        <dbReference type="ChEBI" id="CHEBI:29105"/>
        <label>1</label>
    </ligand>
</feature>
<dbReference type="Pfam" id="PF00753">
    <property type="entry name" value="Lactamase_B"/>
    <property type="match status" value="1"/>
</dbReference>
<dbReference type="InterPro" id="IPR035680">
    <property type="entry name" value="Clx_II_MBL"/>
</dbReference>
<feature type="binding site" evidence="7">
    <location>
        <position position="58"/>
    </location>
    <ligand>
        <name>Zn(2+)</name>
        <dbReference type="ChEBI" id="CHEBI:29105"/>
        <label>2</label>
    </ligand>
</feature>
<evidence type="ECO:0000256" key="5">
    <source>
        <dbReference type="ARBA" id="ARBA00022801"/>
    </source>
</evidence>
<feature type="domain" description="Metallo-beta-lactamase" evidence="8">
    <location>
        <begin position="12"/>
        <end position="167"/>
    </location>
</feature>
<dbReference type="InterPro" id="IPR036866">
    <property type="entry name" value="RibonucZ/Hydroxyglut_hydro"/>
</dbReference>
<feature type="binding site" evidence="7">
    <location>
        <position position="56"/>
    </location>
    <ligand>
        <name>Zn(2+)</name>
        <dbReference type="ChEBI" id="CHEBI:29105"/>
        <label>1</label>
    </ligand>
</feature>
<keyword evidence="10" id="KW-1185">Reference proteome</keyword>
<dbReference type="GO" id="GO:0046872">
    <property type="term" value="F:metal ion binding"/>
    <property type="evidence" value="ECO:0007669"/>
    <property type="project" value="UniProtKB-KW"/>
</dbReference>
<evidence type="ECO:0000256" key="3">
    <source>
        <dbReference type="ARBA" id="ARBA00006759"/>
    </source>
</evidence>
<evidence type="ECO:0000259" key="8">
    <source>
        <dbReference type="SMART" id="SM00849"/>
    </source>
</evidence>
<dbReference type="EC" id="3.1.2.6" evidence="7"/>
<dbReference type="PIRSF" id="PIRSF005457">
    <property type="entry name" value="Glx"/>
    <property type="match status" value="1"/>
</dbReference>
<comment type="similarity">
    <text evidence="3 7">Belongs to the metallo-beta-lactamase superfamily. Glyoxalase II family.</text>
</comment>
<dbReference type="HAMAP" id="MF_01374">
    <property type="entry name" value="Glyoxalase_2"/>
    <property type="match status" value="1"/>
</dbReference>
<keyword evidence="5 7" id="KW-0378">Hydrolase</keyword>